<evidence type="ECO:0000313" key="2">
    <source>
        <dbReference type="EMBL" id="SVB45523.1"/>
    </source>
</evidence>
<dbReference type="SUPFAM" id="SSF51658">
    <property type="entry name" value="Xylose isomerase-like"/>
    <property type="match status" value="1"/>
</dbReference>
<name>A0A382E6C9_9ZZZZ</name>
<dbReference type="AlphaFoldDB" id="A0A382E6C9"/>
<organism evidence="2">
    <name type="scientific">marine metagenome</name>
    <dbReference type="NCBI Taxonomy" id="408172"/>
    <lineage>
        <taxon>unclassified sequences</taxon>
        <taxon>metagenomes</taxon>
        <taxon>ecological metagenomes</taxon>
    </lineage>
</organism>
<feature type="domain" description="Xylose isomerase-like TIM barrel" evidence="1">
    <location>
        <begin position="30"/>
        <end position="293"/>
    </location>
</feature>
<gene>
    <name evidence="2" type="ORF">METZ01_LOCUS198377</name>
</gene>
<dbReference type="InterPro" id="IPR050312">
    <property type="entry name" value="IolE/XylAMocC-like"/>
</dbReference>
<sequence length="296" mass="33683">MTFKIANSPCSWGVSYADAKDNPPSKKVFSEIAEAGYEFSELGPYGYLPTDLKEILDLMEVLKLKIIGSFVFDNLHIESEHQRIKNIINNSCALLQKINSEVFVIIDHITKERMETSGNQAMSPNLDINDHKKMVNFINEIADMCFEKFGLLPVLHPHAGSYIEYESEIDRVLNDVKSEHLALCLDTGHLHYSKVDPYKAITKYSNKIKHMHFKDINQNILDTVYEEKIDFDTAVKMGVFCPLGSGVIDFKKVYKNLDEISYSGYATIEQDIDPNEGLDPLQYAKKSLAFLNNLKN</sequence>
<evidence type="ECO:0000259" key="1">
    <source>
        <dbReference type="Pfam" id="PF01261"/>
    </source>
</evidence>
<dbReference type="EMBL" id="UINC01042632">
    <property type="protein sequence ID" value="SVB45523.1"/>
    <property type="molecule type" value="Genomic_DNA"/>
</dbReference>
<dbReference type="Pfam" id="PF01261">
    <property type="entry name" value="AP_endonuc_2"/>
    <property type="match status" value="1"/>
</dbReference>
<proteinExistence type="predicted"/>
<accession>A0A382E6C9</accession>
<reference evidence="2" key="1">
    <citation type="submission" date="2018-05" db="EMBL/GenBank/DDBJ databases">
        <authorList>
            <person name="Lanie J.A."/>
            <person name="Ng W.-L."/>
            <person name="Kazmierczak K.M."/>
            <person name="Andrzejewski T.M."/>
            <person name="Davidsen T.M."/>
            <person name="Wayne K.J."/>
            <person name="Tettelin H."/>
            <person name="Glass J.I."/>
            <person name="Rusch D."/>
            <person name="Podicherti R."/>
            <person name="Tsui H.-C.T."/>
            <person name="Winkler M.E."/>
        </authorList>
    </citation>
    <scope>NUCLEOTIDE SEQUENCE</scope>
</reference>
<dbReference type="PANTHER" id="PTHR12110">
    <property type="entry name" value="HYDROXYPYRUVATE ISOMERASE"/>
    <property type="match status" value="1"/>
</dbReference>
<dbReference type="InterPro" id="IPR036237">
    <property type="entry name" value="Xyl_isomerase-like_sf"/>
</dbReference>
<dbReference type="InterPro" id="IPR013022">
    <property type="entry name" value="Xyl_isomerase-like_TIM-brl"/>
</dbReference>
<protein>
    <recommendedName>
        <fullName evidence="1">Xylose isomerase-like TIM barrel domain-containing protein</fullName>
    </recommendedName>
</protein>
<dbReference type="Gene3D" id="3.20.20.150">
    <property type="entry name" value="Divalent-metal-dependent TIM barrel enzymes"/>
    <property type="match status" value="1"/>
</dbReference>
<dbReference type="PANTHER" id="PTHR12110:SF41">
    <property type="entry name" value="INOSOSE DEHYDRATASE"/>
    <property type="match status" value="1"/>
</dbReference>